<evidence type="ECO:0000313" key="2">
    <source>
        <dbReference type="EMBL" id="PPR88507.1"/>
    </source>
</evidence>
<dbReference type="AlphaFoldDB" id="A0A2P5WBR6"/>
<dbReference type="EMBL" id="KZ668256">
    <property type="protein sequence ID" value="PPR88507.1"/>
    <property type="molecule type" value="Genomic_DNA"/>
</dbReference>
<accession>A0A2P5WBR6</accession>
<dbReference type="Proteomes" id="UP000239757">
    <property type="component" value="Unassembled WGS sequence"/>
</dbReference>
<protein>
    <submittedName>
        <fullName evidence="2">Uncharacterized protein</fullName>
    </submittedName>
</protein>
<feature type="region of interest" description="Disordered" evidence="1">
    <location>
        <begin position="1"/>
        <end position="29"/>
    </location>
</feature>
<dbReference type="OrthoDB" id="10419530at2759"/>
<proteinExistence type="predicted"/>
<name>A0A2P5WBR6_GOSBA</name>
<evidence type="ECO:0000313" key="3">
    <source>
        <dbReference type="Proteomes" id="UP000239757"/>
    </source>
</evidence>
<sequence>MDFATDVRRSTKKVKRRMDEPLDPDNPVVNEKGIRVDGAGIQPVSWKEKLMGSASVGVNVQQEKGFQLDDGDVKAVVIDGVPSITFSDRVHQFIAKRMAITVIVKLLGRKFSFFAMIT</sequence>
<gene>
    <name evidence="2" type="ORF">GOBAR_AA32179</name>
</gene>
<organism evidence="2 3">
    <name type="scientific">Gossypium barbadense</name>
    <name type="common">Sea Island cotton</name>
    <name type="synonym">Hibiscus barbadensis</name>
    <dbReference type="NCBI Taxonomy" id="3634"/>
    <lineage>
        <taxon>Eukaryota</taxon>
        <taxon>Viridiplantae</taxon>
        <taxon>Streptophyta</taxon>
        <taxon>Embryophyta</taxon>
        <taxon>Tracheophyta</taxon>
        <taxon>Spermatophyta</taxon>
        <taxon>Magnoliopsida</taxon>
        <taxon>eudicotyledons</taxon>
        <taxon>Gunneridae</taxon>
        <taxon>Pentapetalae</taxon>
        <taxon>rosids</taxon>
        <taxon>malvids</taxon>
        <taxon>Malvales</taxon>
        <taxon>Malvaceae</taxon>
        <taxon>Malvoideae</taxon>
        <taxon>Gossypium</taxon>
    </lineage>
</organism>
<evidence type="ECO:0000256" key="1">
    <source>
        <dbReference type="SAM" id="MobiDB-lite"/>
    </source>
</evidence>
<reference evidence="2 3" key="1">
    <citation type="submission" date="2015-01" db="EMBL/GenBank/DDBJ databases">
        <title>Genome of allotetraploid Gossypium barbadense reveals genomic plasticity and fiber elongation in cotton evolution.</title>
        <authorList>
            <person name="Chen X."/>
            <person name="Liu X."/>
            <person name="Zhao B."/>
            <person name="Zheng H."/>
            <person name="Hu Y."/>
            <person name="Lu G."/>
            <person name="Yang C."/>
            <person name="Chen J."/>
            <person name="Shan C."/>
            <person name="Zhang L."/>
            <person name="Zhou Y."/>
            <person name="Wang L."/>
            <person name="Guo W."/>
            <person name="Bai Y."/>
            <person name="Ruan J."/>
            <person name="Shangguan X."/>
            <person name="Mao Y."/>
            <person name="Jiang J."/>
            <person name="Zhu Y."/>
            <person name="Lei J."/>
            <person name="Kang H."/>
            <person name="Chen S."/>
            <person name="He X."/>
            <person name="Wang R."/>
            <person name="Wang Y."/>
            <person name="Chen J."/>
            <person name="Wang L."/>
            <person name="Yu S."/>
            <person name="Wang B."/>
            <person name="Wei J."/>
            <person name="Song S."/>
            <person name="Lu X."/>
            <person name="Gao Z."/>
            <person name="Gu W."/>
            <person name="Deng X."/>
            <person name="Ma D."/>
            <person name="Wang S."/>
            <person name="Liang W."/>
            <person name="Fang L."/>
            <person name="Cai C."/>
            <person name="Zhu X."/>
            <person name="Zhou B."/>
            <person name="Zhang Y."/>
            <person name="Chen Z."/>
            <person name="Xu S."/>
            <person name="Zhu R."/>
            <person name="Wang S."/>
            <person name="Zhang T."/>
            <person name="Zhao G."/>
        </authorList>
    </citation>
    <scope>NUCLEOTIDE SEQUENCE [LARGE SCALE GENOMIC DNA]</scope>
    <source>
        <strain evidence="3">cv. Xinhai21</strain>
        <tissue evidence="2">Leaf</tissue>
    </source>
</reference>